<dbReference type="AlphaFoldDB" id="A0A409XPC7"/>
<protein>
    <recommendedName>
        <fullName evidence="3">Aminoglycoside phosphotransferase domain-containing protein</fullName>
    </recommendedName>
</protein>
<keyword evidence="2" id="KW-1185">Reference proteome</keyword>
<name>A0A409XPC7_PSICY</name>
<gene>
    <name evidence="1" type="ORF">CVT25_007300</name>
</gene>
<accession>A0A409XPC7</accession>
<proteinExistence type="predicted"/>
<reference evidence="1 2" key="1">
    <citation type="journal article" date="2018" name="Evol. Lett.">
        <title>Horizontal gene cluster transfer increased hallucinogenic mushroom diversity.</title>
        <authorList>
            <person name="Reynolds H.T."/>
            <person name="Vijayakumar V."/>
            <person name="Gluck-Thaler E."/>
            <person name="Korotkin H.B."/>
            <person name="Matheny P.B."/>
            <person name="Slot J.C."/>
        </authorList>
    </citation>
    <scope>NUCLEOTIDE SEQUENCE [LARGE SCALE GENOMIC DNA]</scope>
    <source>
        <strain evidence="1 2">2631</strain>
    </source>
</reference>
<dbReference type="EMBL" id="NHYD01001022">
    <property type="protein sequence ID" value="PPQ92608.1"/>
    <property type="molecule type" value="Genomic_DNA"/>
</dbReference>
<dbReference type="Proteomes" id="UP000283269">
    <property type="component" value="Unassembled WGS sequence"/>
</dbReference>
<dbReference type="InParanoid" id="A0A409XPC7"/>
<comment type="caution">
    <text evidence="1">The sequence shown here is derived from an EMBL/GenBank/DDBJ whole genome shotgun (WGS) entry which is preliminary data.</text>
</comment>
<evidence type="ECO:0008006" key="3">
    <source>
        <dbReference type="Google" id="ProtNLM"/>
    </source>
</evidence>
<dbReference type="OrthoDB" id="5404599at2759"/>
<evidence type="ECO:0000313" key="1">
    <source>
        <dbReference type="EMBL" id="PPQ92608.1"/>
    </source>
</evidence>
<evidence type="ECO:0000313" key="2">
    <source>
        <dbReference type="Proteomes" id="UP000283269"/>
    </source>
</evidence>
<organism evidence="1 2">
    <name type="scientific">Psilocybe cyanescens</name>
    <dbReference type="NCBI Taxonomy" id="93625"/>
    <lineage>
        <taxon>Eukaryota</taxon>
        <taxon>Fungi</taxon>
        <taxon>Dikarya</taxon>
        <taxon>Basidiomycota</taxon>
        <taxon>Agaricomycotina</taxon>
        <taxon>Agaricomycetes</taxon>
        <taxon>Agaricomycetidae</taxon>
        <taxon>Agaricales</taxon>
        <taxon>Agaricineae</taxon>
        <taxon>Strophariaceae</taxon>
        <taxon>Psilocybe</taxon>
    </lineage>
</organism>
<sequence>MPKQVPSQSQPLPSISWSQKLIKFLLSIFPKTLKPHLFEMLVKASSFLGWSPFHNIFCLPFKLVVKTTDRAVEADALRFVASLRGIDAPTLIDCCISAPGGTTYILSTWIDGDCLCDI</sequence>